<name>A0A1T4QZI6_9ACTN</name>
<feature type="transmembrane region" description="Helical" evidence="7">
    <location>
        <begin position="83"/>
        <end position="102"/>
    </location>
</feature>
<evidence type="ECO:0000256" key="5">
    <source>
        <dbReference type="ARBA" id="ARBA00022989"/>
    </source>
</evidence>
<evidence type="ECO:0000313" key="10">
    <source>
        <dbReference type="Proteomes" id="UP000190637"/>
    </source>
</evidence>
<proteinExistence type="predicted"/>
<protein>
    <submittedName>
        <fullName evidence="9">MFS transporter, DHA2 family, multidrug resistance protein</fullName>
    </submittedName>
</protein>
<dbReference type="AlphaFoldDB" id="A0A1T4QZI6"/>
<evidence type="ECO:0000256" key="4">
    <source>
        <dbReference type="ARBA" id="ARBA00022692"/>
    </source>
</evidence>
<dbReference type="Pfam" id="PF07690">
    <property type="entry name" value="MFS_1"/>
    <property type="match status" value="1"/>
</dbReference>
<dbReference type="GO" id="GO:0005886">
    <property type="term" value="C:plasma membrane"/>
    <property type="evidence" value="ECO:0007669"/>
    <property type="project" value="UniProtKB-SubCell"/>
</dbReference>
<dbReference type="SUPFAM" id="SSF103473">
    <property type="entry name" value="MFS general substrate transporter"/>
    <property type="match status" value="1"/>
</dbReference>
<keyword evidence="4 7" id="KW-0812">Transmembrane</keyword>
<evidence type="ECO:0000256" key="2">
    <source>
        <dbReference type="ARBA" id="ARBA00022448"/>
    </source>
</evidence>
<dbReference type="InterPro" id="IPR036259">
    <property type="entry name" value="MFS_trans_sf"/>
</dbReference>
<dbReference type="InterPro" id="IPR011701">
    <property type="entry name" value="MFS"/>
</dbReference>
<evidence type="ECO:0000256" key="3">
    <source>
        <dbReference type="ARBA" id="ARBA00022475"/>
    </source>
</evidence>
<evidence type="ECO:0000256" key="1">
    <source>
        <dbReference type="ARBA" id="ARBA00004651"/>
    </source>
</evidence>
<keyword evidence="10" id="KW-1185">Reference proteome</keyword>
<dbReference type="EMBL" id="FUWS01000006">
    <property type="protein sequence ID" value="SKA09144.1"/>
    <property type="molecule type" value="Genomic_DNA"/>
</dbReference>
<dbReference type="Proteomes" id="UP000190637">
    <property type="component" value="Unassembled WGS sequence"/>
</dbReference>
<feature type="transmembrane region" description="Helical" evidence="7">
    <location>
        <begin position="304"/>
        <end position="327"/>
    </location>
</feature>
<evidence type="ECO:0000259" key="8">
    <source>
        <dbReference type="PROSITE" id="PS50850"/>
    </source>
</evidence>
<feature type="transmembrane region" description="Helical" evidence="7">
    <location>
        <begin position="228"/>
        <end position="249"/>
    </location>
</feature>
<dbReference type="PANTHER" id="PTHR42718:SF47">
    <property type="entry name" value="METHYL VIOLOGEN RESISTANCE PROTEIN SMVA"/>
    <property type="match status" value="1"/>
</dbReference>
<feature type="transmembrane region" description="Helical" evidence="7">
    <location>
        <begin position="270"/>
        <end position="292"/>
    </location>
</feature>
<dbReference type="RefSeq" id="WP_078761737.1">
    <property type="nucleotide sequence ID" value="NZ_FUWS01000006.1"/>
</dbReference>
<feature type="transmembrane region" description="Helical" evidence="7">
    <location>
        <begin position="20"/>
        <end position="42"/>
    </location>
</feature>
<feature type="transmembrane region" description="Helical" evidence="7">
    <location>
        <begin position="203"/>
        <end position="222"/>
    </location>
</feature>
<feature type="transmembrane region" description="Helical" evidence="7">
    <location>
        <begin position="167"/>
        <end position="191"/>
    </location>
</feature>
<feature type="transmembrane region" description="Helical" evidence="7">
    <location>
        <begin position="407"/>
        <end position="424"/>
    </location>
</feature>
<feature type="transmembrane region" description="Helical" evidence="7">
    <location>
        <begin position="108"/>
        <end position="129"/>
    </location>
</feature>
<comment type="subcellular location">
    <subcellularLocation>
        <location evidence="1">Cell membrane</location>
        <topology evidence="1">Multi-pass membrane protein</topology>
    </subcellularLocation>
</comment>
<feature type="transmembrane region" description="Helical" evidence="7">
    <location>
        <begin position="362"/>
        <end position="386"/>
    </location>
</feature>
<feature type="transmembrane region" description="Helical" evidence="7">
    <location>
        <begin position="141"/>
        <end position="161"/>
    </location>
</feature>
<feature type="transmembrane region" description="Helical" evidence="7">
    <location>
        <begin position="334"/>
        <end position="356"/>
    </location>
</feature>
<keyword evidence="6 7" id="KW-0472">Membrane</keyword>
<dbReference type="GO" id="GO:0022857">
    <property type="term" value="F:transmembrane transporter activity"/>
    <property type="evidence" value="ECO:0007669"/>
    <property type="project" value="InterPro"/>
</dbReference>
<keyword evidence="3" id="KW-1003">Cell membrane</keyword>
<feature type="transmembrane region" description="Helical" evidence="7">
    <location>
        <begin position="479"/>
        <end position="499"/>
    </location>
</feature>
<dbReference type="InterPro" id="IPR020846">
    <property type="entry name" value="MFS_dom"/>
</dbReference>
<dbReference type="Gene3D" id="1.20.1250.20">
    <property type="entry name" value="MFS general substrate transporter like domains"/>
    <property type="match status" value="1"/>
</dbReference>
<organism evidence="9 10">
    <name type="scientific">Marinactinospora thermotolerans DSM 45154</name>
    <dbReference type="NCBI Taxonomy" id="1122192"/>
    <lineage>
        <taxon>Bacteria</taxon>
        <taxon>Bacillati</taxon>
        <taxon>Actinomycetota</taxon>
        <taxon>Actinomycetes</taxon>
        <taxon>Streptosporangiales</taxon>
        <taxon>Nocardiopsidaceae</taxon>
        <taxon>Marinactinospora</taxon>
    </lineage>
</organism>
<dbReference type="PANTHER" id="PTHR42718">
    <property type="entry name" value="MAJOR FACILITATOR SUPERFAMILY MULTIDRUG TRANSPORTER MFSC"/>
    <property type="match status" value="1"/>
</dbReference>
<feature type="domain" description="Major facilitator superfamily (MFS) profile" evidence="8">
    <location>
        <begin position="17"/>
        <end position="503"/>
    </location>
</feature>
<dbReference type="CDD" id="cd17321">
    <property type="entry name" value="MFS_MMR_MDR_like"/>
    <property type="match status" value="1"/>
</dbReference>
<dbReference type="Gene3D" id="1.20.1720.10">
    <property type="entry name" value="Multidrug resistance protein D"/>
    <property type="match status" value="1"/>
</dbReference>
<evidence type="ECO:0000256" key="6">
    <source>
        <dbReference type="ARBA" id="ARBA00023136"/>
    </source>
</evidence>
<feature type="transmembrane region" description="Helical" evidence="7">
    <location>
        <begin position="54"/>
        <end position="71"/>
    </location>
</feature>
<keyword evidence="5 7" id="KW-1133">Transmembrane helix</keyword>
<evidence type="ECO:0000313" key="9">
    <source>
        <dbReference type="EMBL" id="SKA09144.1"/>
    </source>
</evidence>
<evidence type="ECO:0000256" key="7">
    <source>
        <dbReference type="SAM" id="Phobius"/>
    </source>
</evidence>
<dbReference type="PROSITE" id="PS50850">
    <property type="entry name" value="MFS"/>
    <property type="match status" value="1"/>
</dbReference>
<dbReference type="OrthoDB" id="3218509at2"/>
<reference evidence="9 10" key="1">
    <citation type="submission" date="2017-02" db="EMBL/GenBank/DDBJ databases">
        <authorList>
            <person name="Peterson S.W."/>
        </authorList>
    </citation>
    <scope>NUCLEOTIDE SEQUENCE [LARGE SCALE GENOMIC DNA]</scope>
    <source>
        <strain evidence="9 10">DSM 45154</strain>
    </source>
</reference>
<keyword evidence="2" id="KW-0813">Transport</keyword>
<sequence>MPSVKEQGKAGWKEWTGLVVLMLPVLIISITVTALFFALPALTAEMEPTASEQLWIVDIYTFVLAGLLIPMGSLGDRIGMRRLLLVGSATFAVTSVVAAYAPNAETLIAMRALQGAAAATLMPPTLALIRNLFRDTRQRQMAMALWATMLSVGSVIGPITGGWMLEYFWWGSVFLVNVPFMIILLIAGPLLLPETRPNREGRFDLLSGGLILLAVLPIVYAVKQIAAGVIGIPVWGAIVVGLVVGVLFIQRQRKIEHPMLDLALFRTSAFSISLIAAGLTLFALVGTTYFITQYLMLVLEMRPLIAGVMTLPAAVGSVAGALLGAAFTRRIRPGFVVGSGLIVMSVGFLLLTQLSVEANLPLLFGGMALVGWGIGSVSALASDMVVANSPREKAGSASALFESTVEFGGALGAAVLGSVGAAIYRSSLAERLPEGLPTEVVATAQTLGGALAAAGQLAADTAAALVTAAREAYIDGTQAAAATGAVLTVLMGILAMVYLRKTKIVEEEHSHGEPAPLDRNVG</sequence>
<gene>
    <name evidence="9" type="ORF">SAMN02745673_02396</name>
</gene>
<accession>A0A1T4QZI6</accession>